<feature type="region of interest" description="Disordered" evidence="6">
    <location>
        <begin position="186"/>
        <end position="225"/>
    </location>
</feature>
<keyword evidence="5" id="KW-0472">Membrane</keyword>
<dbReference type="InterPro" id="IPR023353">
    <property type="entry name" value="LemA-like_dom_sf"/>
</dbReference>
<keyword evidence="4" id="KW-1133">Transmembrane helix</keyword>
<dbReference type="Pfam" id="PF04011">
    <property type="entry name" value="LemA"/>
    <property type="match status" value="1"/>
</dbReference>
<dbReference type="PANTHER" id="PTHR34478">
    <property type="entry name" value="PROTEIN LEMA"/>
    <property type="match status" value="1"/>
</dbReference>
<name>A0A437GWZ4_9SPHN</name>
<evidence type="ECO:0000256" key="2">
    <source>
        <dbReference type="ARBA" id="ARBA00008854"/>
    </source>
</evidence>
<feature type="signal peptide" evidence="7">
    <location>
        <begin position="1"/>
        <end position="24"/>
    </location>
</feature>
<dbReference type="EMBL" id="RXOL01000003">
    <property type="protein sequence ID" value="RVQ66912.1"/>
    <property type="molecule type" value="Genomic_DNA"/>
</dbReference>
<evidence type="ECO:0000256" key="5">
    <source>
        <dbReference type="ARBA" id="ARBA00023136"/>
    </source>
</evidence>
<comment type="subcellular location">
    <subcellularLocation>
        <location evidence="1">Membrane</location>
        <topology evidence="1">Single-pass membrane protein</topology>
    </subcellularLocation>
</comment>
<dbReference type="SUPFAM" id="SSF140478">
    <property type="entry name" value="LemA-like"/>
    <property type="match status" value="1"/>
</dbReference>
<protein>
    <submittedName>
        <fullName evidence="8">LemA family protein</fullName>
    </submittedName>
</protein>
<reference evidence="8 9" key="1">
    <citation type="submission" date="2018-12" db="EMBL/GenBank/DDBJ databases">
        <title>Croceicoccus ponticola sp. nov., a lipolytic bacterium isolated from seawater.</title>
        <authorList>
            <person name="Yoon J.-H."/>
        </authorList>
    </citation>
    <scope>NUCLEOTIDE SEQUENCE [LARGE SCALE GENOMIC DNA]</scope>
    <source>
        <strain evidence="8 9">GM-16</strain>
    </source>
</reference>
<keyword evidence="7" id="KW-0732">Signal</keyword>
<dbReference type="AlphaFoldDB" id="A0A437GWZ4"/>
<sequence>MTTSSITRAVRLAVAGLAALTLSACGINSVPTAEENAKARWADVQSAYQRRADLVPNLVSTVKAAAASETQILTNVTEARARATSINITTDDLSNPEELRRFSESQNQLTQALGQLRTVVENYPQLQSQARFADLMVQLEGAENQINVARVRYNEAVQEYNTTIRTFPDIIGAKIIHGAKPMAPFNAAPDAQEAPTVDFGNMGGEPAPAANDNAPVADQPAAAAN</sequence>
<feature type="chain" id="PRO_5019379242" evidence="7">
    <location>
        <begin position="25"/>
        <end position="225"/>
    </location>
</feature>
<feature type="compositionally biased region" description="Low complexity" evidence="6">
    <location>
        <begin position="206"/>
        <end position="225"/>
    </location>
</feature>
<evidence type="ECO:0000313" key="9">
    <source>
        <dbReference type="Proteomes" id="UP000283003"/>
    </source>
</evidence>
<keyword evidence="9" id="KW-1185">Reference proteome</keyword>
<organism evidence="8 9">
    <name type="scientific">Croceicoccus ponticola</name>
    <dbReference type="NCBI Taxonomy" id="2217664"/>
    <lineage>
        <taxon>Bacteria</taxon>
        <taxon>Pseudomonadati</taxon>
        <taxon>Pseudomonadota</taxon>
        <taxon>Alphaproteobacteria</taxon>
        <taxon>Sphingomonadales</taxon>
        <taxon>Erythrobacteraceae</taxon>
        <taxon>Croceicoccus</taxon>
    </lineage>
</organism>
<keyword evidence="3" id="KW-0812">Transmembrane</keyword>
<comment type="caution">
    <text evidence="8">The sequence shown here is derived from an EMBL/GenBank/DDBJ whole genome shotgun (WGS) entry which is preliminary data.</text>
</comment>
<evidence type="ECO:0000256" key="6">
    <source>
        <dbReference type="SAM" id="MobiDB-lite"/>
    </source>
</evidence>
<proteinExistence type="inferred from homology"/>
<evidence type="ECO:0000256" key="3">
    <source>
        <dbReference type="ARBA" id="ARBA00022692"/>
    </source>
</evidence>
<dbReference type="Proteomes" id="UP000283003">
    <property type="component" value="Unassembled WGS sequence"/>
</dbReference>
<accession>A0A437GWZ4</accession>
<gene>
    <name evidence="8" type="ORF">EKN06_08115</name>
</gene>
<comment type="similarity">
    <text evidence="2">Belongs to the LemA family.</text>
</comment>
<evidence type="ECO:0000256" key="4">
    <source>
        <dbReference type="ARBA" id="ARBA00022989"/>
    </source>
</evidence>
<dbReference type="Gene3D" id="1.20.1440.20">
    <property type="entry name" value="LemA-like domain"/>
    <property type="match status" value="1"/>
</dbReference>
<dbReference type="OrthoDB" id="9804152at2"/>
<dbReference type="PANTHER" id="PTHR34478:SF2">
    <property type="entry name" value="MEMBRANE PROTEIN"/>
    <property type="match status" value="1"/>
</dbReference>
<dbReference type="GO" id="GO:0016020">
    <property type="term" value="C:membrane"/>
    <property type="evidence" value="ECO:0007669"/>
    <property type="project" value="UniProtKB-SubCell"/>
</dbReference>
<evidence type="ECO:0000313" key="8">
    <source>
        <dbReference type="EMBL" id="RVQ66912.1"/>
    </source>
</evidence>
<dbReference type="RefSeq" id="WP_127612424.1">
    <property type="nucleotide sequence ID" value="NZ_RXOL01000003.1"/>
</dbReference>
<dbReference type="InterPro" id="IPR007156">
    <property type="entry name" value="MamQ_LemA"/>
</dbReference>
<evidence type="ECO:0000256" key="1">
    <source>
        <dbReference type="ARBA" id="ARBA00004167"/>
    </source>
</evidence>
<evidence type="ECO:0000256" key="7">
    <source>
        <dbReference type="SAM" id="SignalP"/>
    </source>
</evidence>